<dbReference type="Pfam" id="PF01694">
    <property type="entry name" value="Rhomboid"/>
    <property type="match status" value="1"/>
</dbReference>
<dbReference type="InterPro" id="IPR022764">
    <property type="entry name" value="Peptidase_S54_rhomboid_dom"/>
</dbReference>
<dbReference type="InterPro" id="IPR035952">
    <property type="entry name" value="Rhomboid-like_sf"/>
</dbReference>
<evidence type="ECO:0000313" key="9">
    <source>
        <dbReference type="EMBL" id="SER75838.1"/>
    </source>
</evidence>
<evidence type="ECO:0000256" key="4">
    <source>
        <dbReference type="ARBA" id="ARBA00022801"/>
    </source>
</evidence>
<keyword evidence="5 7" id="KW-1133">Transmembrane helix</keyword>
<dbReference type="RefSeq" id="WP_342706542.1">
    <property type="nucleotide sequence ID" value="NZ_FOHA01000005.1"/>
</dbReference>
<dbReference type="SUPFAM" id="SSF144091">
    <property type="entry name" value="Rhomboid-like"/>
    <property type="match status" value="1"/>
</dbReference>
<dbReference type="PANTHER" id="PTHR43731">
    <property type="entry name" value="RHOMBOID PROTEASE"/>
    <property type="match status" value="1"/>
</dbReference>
<keyword evidence="6 7" id="KW-0472">Membrane</keyword>
<dbReference type="GO" id="GO:0006508">
    <property type="term" value="P:proteolysis"/>
    <property type="evidence" value="ECO:0007669"/>
    <property type="project" value="UniProtKB-KW"/>
</dbReference>
<evidence type="ECO:0000256" key="5">
    <source>
        <dbReference type="ARBA" id="ARBA00022989"/>
    </source>
</evidence>
<keyword evidence="9" id="KW-0645">Protease</keyword>
<feature type="transmembrane region" description="Helical" evidence="7">
    <location>
        <begin position="176"/>
        <end position="194"/>
    </location>
</feature>
<dbReference type="Gene3D" id="1.20.1540.10">
    <property type="entry name" value="Rhomboid-like"/>
    <property type="match status" value="1"/>
</dbReference>
<evidence type="ECO:0000256" key="7">
    <source>
        <dbReference type="SAM" id="Phobius"/>
    </source>
</evidence>
<dbReference type="GO" id="GO:0004252">
    <property type="term" value="F:serine-type endopeptidase activity"/>
    <property type="evidence" value="ECO:0007669"/>
    <property type="project" value="InterPro"/>
</dbReference>
<feature type="transmembrane region" description="Helical" evidence="7">
    <location>
        <begin position="152"/>
        <end position="170"/>
    </location>
</feature>
<evidence type="ECO:0000259" key="8">
    <source>
        <dbReference type="Pfam" id="PF01694"/>
    </source>
</evidence>
<feature type="transmembrane region" description="Helical" evidence="7">
    <location>
        <begin position="16"/>
        <end position="34"/>
    </location>
</feature>
<feature type="transmembrane region" description="Helical" evidence="7">
    <location>
        <begin position="67"/>
        <end position="87"/>
    </location>
</feature>
<dbReference type="InterPro" id="IPR050925">
    <property type="entry name" value="Rhomboid_protease_S54"/>
</dbReference>
<feature type="transmembrane region" description="Helical" evidence="7">
    <location>
        <begin position="206"/>
        <end position="224"/>
    </location>
</feature>
<evidence type="ECO:0000256" key="2">
    <source>
        <dbReference type="ARBA" id="ARBA00009045"/>
    </source>
</evidence>
<dbReference type="Proteomes" id="UP000198948">
    <property type="component" value="Unassembled WGS sequence"/>
</dbReference>
<gene>
    <name evidence="9" type="ORF">SAMN04488559_10554</name>
</gene>
<feature type="transmembrane region" description="Helical" evidence="7">
    <location>
        <begin position="123"/>
        <end position="140"/>
    </location>
</feature>
<name>A0A1H9RTG6_9LACT</name>
<evidence type="ECO:0000256" key="6">
    <source>
        <dbReference type="ARBA" id="ARBA00023136"/>
    </source>
</evidence>
<evidence type="ECO:0000256" key="1">
    <source>
        <dbReference type="ARBA" id="ARBA00004141"/>
    </source>
</evidence>
<accession>A0A1H9RTG6</accession>
<dbReference type="STRING" id="142588.SAMN04488559_10554"/>
<sequence>MNTTNRTIQKIKNQPFMTYLFLGIQIFLFLLMTIDGGSENSFTLLKYGAKFGPSIASGEWWRLVMPMFLHIGALHLIVNSVTLYFLGTQLESVFGHVRFTLIYLLSGIAGNVASFAFSPSLSAGASTSLFGLFGCYLMLAQTFKGSPVIQAMARNFMMLIVLNLVTGILSSGVDNYGHVGGLIGGFLVAVAVSVPRKISGLTGKRIVAGIAYLVAIAILIYGGYQHY</sequence>
<reference evidence="9 10" key="1">
    <citation type="submission" date="2016-10" db="EMBL/GenBank/DDBJ databases">
        <authorList>
            <person name="de Groot N.N."/>
        </authorList>
    </citation>
    <scope>NUCLEOTIDE SEQUENCE [LARGE SCALE GENOMIC DNA]</scope>
    <source>
        <strain evidence="9 10">DSM 13760</strain>
    </source>
</reference>
<proteinExistence type="inferred from homology"/>
<evidence type="ECO:0000313" key="10">
    <source>
        <dbReference type="Proteomes" id="UP000198948"/>
    </source>
</evidence>
<dbReference type="EMBL" id="FOHA01000005">
    <property type="protein sequence ID" value="SER75838.1"/>
    <property type="molecule type" value="Genomic_DNA"/>
</dbReference>
<protein>
    <submittedName>
        <fullName evidence="9">Rhomboid protease GluP</fullName>
    </submittedName>
</protein>
<keyword evidence="3 7" id="KW-0812">Transmembrane</keyword>
<comment type="subcellular location">
    <subcellularLocation>
        <location evidence="1">Membrane</location>
        <topology evidence="1">Multi-pass membrane protein</topology>
    </subcellularLocation>
</comment>
<feature type="transmembrane region" description="Helical" evidence="7">
    <location>
        <begin position="99"/>
        <end position="117"/>
    </location>
</feature>
<dbReference type="PANTHER" id="PTHR43731:SF14">
    <property type="entry name" value="PRESENILIN-ASSOCIATED RHOMBOID-LIKE PROTEIN, MITOCHONDRIAL"/>
    <property type="match status" value="1"/>
</dbReference>
<feature type="domain" description="Peptidase S54 rhomboid" evidence="8">
    <location>
        <begin position="58"/>
        <end position="192"/>
    </location>
</feature>
<evidence type="ECO:0000256" key="3">
    <source>
        <dbReference type="ARBA" id="ARBA00022692"/>
    </source>
</evidence>
<keyword evidence="10" id="KW-1185">Reference proteome</keyword>
<organism evidence="9 10">
    <name type="scientific">Isobaculum melis</name>
    <dbReference type="NCBI Taxonomy" id="142588"/>
    <lineage>
        <taxon>Bacteria</taxon>
        <taxon>Bacillati</taxon>
        <taxon>Bacillota</taxon>
        <taxon>Bacilli</taxon>
        <taxon>Lactobacillales</taxon>
        <taxon>Carnobacteriaceae</taxon>
        <taxon>Isobaculum</taxon>
    </lineage>
</organism>
<dbReference type="AlphaFoldDB" id="A0A1H9RTG6"/>
<dbReference type="GO" id="GO:0016020">
    <property type="term" value="C:membrane"/>
    <property type="evidence" value="ECO:0007669"/>
    <property type="project" value="UniProtKB-SubCell"/>
</dbReference>
<keyword evidence="4" id="KW-0378">Hydrolase</keyword>
<comment type="similarity">
    <text evidence="2">Belongs to the peptidase S54 family.</text>
</comment>